<keyword evidence="3" id="KW-1185">Reference proteome</keyword>
<name>A0A502CZT6_9MICO</name>
<accession>A0A502CZT6</accession>
<evidence type="ECO:0008006" key="4">
    <source>
        <dbReference type="Google" id="ProtNLM"/>
    </source>
</evidence>
<feature type="compositionally biased region" description="Low complexity" evidence="1">
    <location>
        <begin position="26"/>
        <end position="62"/>
    </location>
</feature>
<gene>
    <name evidence="2" type="ORF">EAH86_11465</name>
</gene>
<dbReference type="OrthoDB" id="9102188at2"/>
<comment type="caution">
    <text evidence="2">The sequence shown here is derived from an EMBL/GenBank/DDBJ whole genome shotgun (WGS) entry which is preliminary data.</text>
</comment>
<proteinExistence type="predicted"/>
<protein>
    <recommendedName>
        <fullName evidence="4">Lipoprotein</fullName>
    </recommendedName>
</protein>
<evidence type="ECO:0000313" key="2">
    <source>
        <dbReference type="EMBL" id="TPG17346.1"/>
    </source>
</evidence>
<organism evidence="2 3">
    <name type="scientific">Pedococcus bigeumensis</name>
    <dbReference type="NCBI Taxonomy" id="433644"/>
    <lineage>
        <taxon>Bacteria</taxon>
        <taxon>Bacillati</taxon>
        <taxon>Actinomycetota</taxon>
        <taxon>Actinomycetes</taxon>
        <taxon>Micrococcales</taxon>
        <taxon>Intrasporangiaceae</taxon>
        <taxon>Pedococcus</taxon>
    </lineage>
</organism>
<dbReference type="Proteomes" id="UP000317722">
    <property type="component" value="Unassembled WGS sequence"/>
</dbReference>
<dbReference type="PROSITE" id="PS51257">
    <property type="entry name" value="PROKAR_LIPOPROTEIN"/>
    <property type="match status" value="1"/>
</dbReference>
<reference evidence="2 3" key="1">
    <citation type="journal article" date="2019" name="Environ. Microbiol.">
        <title>Species interactions and distinct microbial communities in high Arctic permafrost affected cryosols are associated with the CH4 and CO2 gas fluxes.</title>
        <authorList>
            <person name="Altshuler I."/>
            <person name="Hamel J."/>
            <person name="Turney S."/>
            <person name="Magnuson E."/>
            <person name="Levesque R."/>
            <person name="Greer C."/>
            <person name="Whyte L.G."/>
        </authorList>
    </citation>
    <scope>NUCLEOTIDE SEQUENCE [LARGE SCALE GENOMIC DNA]</scope>
    <source>
        <strain evidence="2 3">S9.3A</strain>
    </source>
</reference>
<dbReference type="RefSeq" id="WP_140740657.1">
    <property type="nucleotide sequence ID" value="NZ_RCZM01000003.1"/>
</dbReference>
<dbReference type="AlphaFoldDB" id="A0A502CZT6"/>
<sequence length="227" mass="23779">MKKSEGHQFTGSSLVATGLLVVAVAGCSGTPSPSQQSSASTQTTSSSPSGSPSTTSSPTPSGKNVAPVPVEHNPPGDIPDNLAFVMYTNKAGGYSFTHPEGWAETGSGVRVRFTDKLNGVAADVVAASHAPTVDSARTADVPRLKSSVPAFELRAITTVTVPGGKAVRIIFRRNSDPDPVTGKVYRDEVQEYLVYSSGHLVRMDLFGPVGADNVDAYRTMSQSLRIR</sequence>
<feature type="region of interest" description="Disordered" evidence="1">
    <location>
        <begin position="26"/>
        <end position="77"/>
    </location>
</feature>
<evidence type="ECO:0000313" key="3">
    <source>
        <dbReference type="Proteomes" id="UP000317722"/>
    </source>
</evidence>
<evidence type="ECO:0000256" key="1">
    <source>
        <dbReference type="SAM" id="MobiDB-lite"/>
    </source>
</evidence>
<dbReference type="EMBL" id="RCZM01000003">
    <property type="protein sequence ID" value="TPG17346.1"/>
    <property type="molecule type" value="Genomic_DNA"/>
</dbReference>